<dbReference type="Gene3D" id="3.20.20.70">
    <property type="entry name" value="Aldolase class I"/>
    <property type="match status" value="1"/>
</dbReference>
<dbReference type="NCBIfam" id="TIGR01036">
    <property type="entry name" value="pyrD_sub2"/>
    <property type="match status" value="1"/>
</dbReference>
<keyword evidence="10" id="KW-0472">Membrane</keyword>
<name>H9GDG6_ANOCA</name>
<comment type="subcellular location">
    <subcellularLocation>
        <location evidence="2">Membrane</location>
    </subcellularLocation>
</comment>
<evidence type="ECO:0000256" key="4">
    <source>
        <dbReference type="ARBA" id="ARBA00005359"/>
    </source>
</evidence>
<comment type="catalytic activity">
    <reaction evidence="12">
        <text>(S)-dihydroorotate + a quinone = orotate + a quinol</text>
        <dbReference type="Rhea" id="RHEA:30187"/>
        <dbReference type="ChEBI" id="CHEBI:24646"/>
        <dbReference type="ChEBI" id="CHEBI:30839"/>
        <dbReference type="ChEBI" id="CHEBI:30864"/>
        <dbReference type="ChEBI" id="CHEBI:132124"/>
        <dbReference type="EC" id="1.3.5.2"/>
    </reaction>
</comment>
<dbReference type="GO" id="GO:0016020">
    <property type="term" value="C:membrane"/>
    <property type="evidence" value="ECO:0007669"/>
    <property type="project" value="UniProtKB-SubCell"/>
</dbReference>
<evidence type="ECO:0000313" key="14">
    <source>
        <dbReference type="Ensembl" id="ENSACAP00000007934.3"/>
    </source>
</evidence>
<dbReference type="GeneTree" id="ENSGT00390000013574"/>
<dbReference type="Proteomes" id="UP000001646">
    <property type="component" value="Unplaced"/>
</dbReference>
<dbReference type="PANTHER" id="PTHR48109">
    <property type="entry name" value="DIHYDROOROTATE DEHYDROGENASE (QUINONE), MITOCHONDRIAL-RELATED"/>
    <property type="match status" value="1"/>
</dbReference>
<dbReference type="InterPro" id="IPR050074">
    <property type="entry name" value="DHO_dehydrogenase"/>
</dbReference>
<evidence type="ECO:0000256" key="5">
    <source>
        <dbReference type="ARBA" id="ARBA00012791"/>
    </source>
</evidence>
<dbReference type="UniPathway" id="UPA00070">
    <property type="reaction ID" value="UER00946"/>
</dbReference>
<evidence type="ECO:0000256" key="10">
    <source>
        <dbReference type="ARBA" id="ARBA00023136"/>
    </source>
</evidence>
<dbReference type="GO" id="GO:0006207">
    <property type="term" value="P:'de novo' pyrimidine nucleobase biosynthetic process"/>
    <property type="evidence" value="ECO:0007669"/>
    <property type="project" value="InterPro"/>
</dbReference>
<dbReference type="eggNOG" id="KOG1436">
    <property type="taxonomic scope" value="Eukaryota"/>
</dbReference>
<evidence type="ECO:0000256" key="8">
    <source>
        <dbReference type="ARBA" id="ARBA00022643"/>
    </source>
</evidence>
<dbReference type="Pfam" id="PF01180">
    <property type="entry name" value="DHO_dh"/>
    <property type="match status" value="1"/>
</dbReference>
<keyword evidence="9" id="KW-0560">Oxidoreductase</keyword>
<dbReference type="InParanoid" id="H9GDG6"/>
<evidence type="ECO:0000256" key="11">
    <source>
        <dbReference type="ARBA" id="ARBA00033714"/>
    </source>
</evidence>
<dbReference type="Ensembl" id="ENSACAT00000008102.4">
    <property type="protein sequence ID" value="ENSACAP00000007934.3"/>
    <property type="gene ID" value="ENSACAG00000008085.4"/>
</dbReference>
<comment type="pathway">
    <text evidence="3">Pyrimidine metabolism; UMP biosynthesis via de novo pathway; orotate from (S)-dihydroorotate (quinone route): step 1/1.</text>
</comment>
<evidence type="ECO:0000313" key="15">
    <source>
        <dbReference type="Proteomes" id="UP000001646"/>
    </source>
</evidence>
<dbReference type="InterPro" id="IPR013785">
    <property type="entry name" value="Aldolase_TIM"/>
</dbReference>
<comment type="cofactor">
    <cofactor evidence="1">
        <name>FMN</name>
        <dbReference type="ChEBI" id="CHEBI:58210"/>
    </cofactor>
</comment>
<dbReference type="Bgee" id="ENSACAG00000008085">
    <property type="expression patterns" value="Expressed in kidney and 12 other cell types or tissues"/>
</dbReference>
<dbReference type="EC" id="1.3.5.2" evidence="5"/>
<sequence length="244" mass="25556">FLGHPGLALLSRSPLSPSLSLEGMLLGINLGKNKSSVDASADYVAGVQKLGPLADYLVVNVSSPNTPGLRNLQGKAELRLLLGKVLAERDALPAEPKPAVLVKIAPDLTAQEKQDIASVVCELGVDGLVVTNTTVSRPDSLHGAHRDEVGGLSGPPLRPLSTETVREMYALTKGRVPIIGVGGICSGQDALEKIRAGASLVQLYTALAYQGPPVVWAVKQELAALLREQGFQSVQEAVGADHRL</sequence>
<dbReference type="GO" id="GO:0106430">
    <property type="term" value="F:dihydroorotate dehydrogenase (quinone) activity"/>
    <property type="evidence" value="ECO:0007669"/>
    <property type="project" value="UniProtKB-EC"/>
</dbReference>
<dbReference type="PROSITE" id="PS00912">
    <property type="entry name" value="DHODEHASE_2"/>
    <property type="match status" value="1"/>
</dbReference>
<dbReference type="InterPro" id="IPR001295">
    <property type="entry name" value="Dihydroorotate_DH_CS"/>
</dbReference>
<dbReference type="AlphaFoldDB" id="H9GDG6"/>
<evidence type="ECO:0000256" key="7">
    <source>
        <dbReference type="ARBA" id="ARBA00022630"/>
    </source>
</evidence>
<evidence type="ECO:0000256" key="9">
    <source>
        <dbReference type="ARBA" id="ARBA00023002"/>
    </source>
</evidence>
<dbReference type="CDD" id="cd04738">
    <property type="entry name" value="DHOD_2_like"/>
    <property type="match status" value="1"/>
</dbReference>
<keyword evidence="7" id="KW-0285">Flavoprotein</keyword>
<reference evidence="14" key="1">
    <citation type="submission" date="2009-12" db="EMBL/GenBank/DDBJ databases">
        <title>The Genome Sequence of Anolis carolinensis (Green Anole Lizard).</title>
        <authorList>
            <consortium name="The Genome Sequencing Platform"/>
            <person name="Di Palma F."/>
            <person name="Alfoldi J."/>
            <person name="Heiman D."/>
            <person name="Young S."/>
            <person name="Grabherr M."/>
            <person name="Johnson J."/>
            <person name="Lander E.S."/>
            <person name="Lindblad-Toh K."/>
        </authorList>
    </citation>
    <scope>NUCLEOTIDE SEQUENCE [LARGE SCALE GENOMIC DNA]</scope>
    <source>
        <strain evidence="14">JBL SC #1</strain>
    </source>
</reference>
<accession>H9GDG6</accession>
<feature type="domain" description="Dihydroorotate dehydrogenase catalytic" evidence="13">
    <location>
        <begin position="24"/>
        <end position="226"/>
    </location>
</feature>
<dbReference type="SUPFAM" id="SSF51395">
    <property type="entry name" value="FMN-linked oxidoreductases"/>
    <property type="match status" value="1"/>
</dbReference>
<proteinExistence type="inferred from homology"/>
<evidence type="ECO:0000256" key="12">
    <source>
        <dbReference type="ARBA" id="ARBA00048639"/>
    </source>
</evidence>
<evidence type="ECO:0000256" key="6">
    <source>
        <dbReference type="ARBA" id="ARBA00017599"/>
    </source>
</evidence>
<dbReference type="STRING" id="28377.ENSACAP00000007934"/>
<keyword evidence="8" id="KW-0288">FMN</keyword>
<reference evidence="14" key="3">
    <citation type="submission" date="2025-09" db="UniProtKB">
        <authorList>
            <consortium name="Ensembl"/>
        </authorList>
    </citation>
    <scope>IDENTIFICATION</scope>
</reference>
<evidence type="ECO:0000256" key="2">
    <source>
        <dbReference type="ARBA" id="ARBA00004370"/>
    </source>
</evidence>
<evidence type="ECO:0000256" key="3">
    <source>
        <dbReference type="ARBA" id="ARBA00005161"/>
    </source>
</evidence>
<keyword evidence="15" id="KW-1185">Reference proteome</keyword>
<dbReference type="PANTHER" id="PTHR48109:SF4">
    <property type="entry name" value="DIHYDROOROTATE DEHYDROGENASE (QUINONE), MITOCHONDRIAL"/>
    <property type="match status" value="1"/>
</dbReference>
<evidence type="ECO:0000256" key="1">
    <source>
        <dbReference type="ARBA" id="ARBA00001917"/>
    </source>
</evidence>
<dbReference type="GO" id="GO:0044205">
    <property type="term" value="P:'de novo' UMP biosynthetic process"/>
    <property type="evidence" value="ECO:0007669"/>
    <property type="project" value="UniProtKB-UniPathway"/>
</dbReference>
<organism evidence="14 15">
    <name type="scientific">Anolis carolinensis</name>
    <name type="common">Green anole</name>
    <name type="synonym">American chameleon</name>
    <dbReference type="NCBI Taxonomy" id="28377"/>
    <lineage>
        <taxon>Eukaryota</taxon>
        <taxon>Metazoa</taxon>
        <taxon>Chordata</taxon>
        <taxon>Craniata</taxon>
        <taxon>Vertebrata</taxon>
        <taxon>Euteleostomi</taxon>
        <taxon>Lepidosauria</taxon>
        <taxon>Squamata</taxon>
        <taxon>Bifurcata</taxon>
        <taxon>Unidentata</taxon>
        <taxon>Episquamata</taxon>
        <taxon>Toxicofera</taxon>
        <taxon>Iguania</taxon>
        <taxon>Dactyloidae</taxon>
        <taxon>Anolis</taxon>
    </lineage>
</organism>
<evidence type="ECO:0000259" key="13">
    <source>
        <dbReference type="Pfam" id="PF01180"/>
    </source>
</evidence>
<dbReference type="InterPro" id="IPR005720">
    <property type="entry name" value="Dihydroorotate_DH_cat"/>
</dbReference>
<protein>
    <recommendedName>
        <fullName evidence="6">Dihydroorotate dehydrogenase (quinone), mitochondrial</fullName>
        <ecNumber evidence="5">1.3.5.2</ecNumber>
    </recommendedName>
</protein>
<comment type="function">
    <text evidence="11">Catalyzes the conversion of dihydroorotate to orotate with quinone as electron acceptor. Required for UMP biosynthesis via de novo pathway.</text>
</comment>
<reference evidence="14" key="2">
    <citation type="submission" date="2025-08" db="UniProtKB">
        <authorList>
            <consortium name="Ensembl"/>
        </authorList>
    </citation>
    <scope>IDENTIFICATION</scope>
</reference>
<dbReference type="HOGENOM" id="CLU_013640_1_0_1"/>
<comment type="similarity">
    <text evidence="4">Belongs to the dihydroorotate dehydrogenase family. Type 2 subfamily.</text>
</comment>
<dbReference type="InterPro" id="IPR005719">
    <property type="entry name" value="Dihydroorotate_DH_2"/>
</dbReference>
<dbReference type="GO" id="GO:0005737">
    <property type="term" value="C:cytoplasm"/>
    <property type="evidence" value="ECO:0007669"/>
    <property type="project" value="InterPro"/>
</dbReference>